<feature type="domain" description="Apple" evidence="2">
    <location>
        <begin position="363"/>
        <end position="445"/>
    </location>
</feature>
<feature type="region of interest" description="Disordered" evidence="1">
    <location>
        <begin position="1225"/>
        <end position="1253"/>
    </location>
</feature>
<protein>
    <submittedName>
        <fullName evidence="4">Apple domain-containing protein</fullName>
    </submittedName>
</protein>
<dbReference type="SMART" id="SM00473">
    <property type="entry name" value="PAN_AP"/>
    <property type="match status" value="6"/>
</dbReference>
<feature type="region of interest" description="Disordered" evidence="1">
    <location>
        <begin position="185"/>
        <end position="225"/>
    </location>
</feature>
<keyword evidence="3" id="KW-1185">Reference proteome</keyword>
<feature type="domain" description="Apple" evidence="2">
    <location>
        <begin position="668"/>
        <end position="750"/>
    </location>
</feature>
<sequence length="1563" mass="165094">MCDVPSGSVGVILDALWNQSSPSYSIPPTAAACSLKNGDATVSYWSPTTVEPPVPSIGSYPSVASSNQQAFVFSSNRGTCLTPCFCTFDGSCYSPSNYTDFLVTFIPYCDSSGICIMYAVDQTYNPTNNGKAWFSDSGTQTPNLDPRVVPVGPDSPYPETKSFGCNGCDRLRALACPVTSTTDMTTTSSTTTTTTTPVPTTTSSMTTTTPSTTTTSTPTPTTTLTNITTTAEPITTTSVPTTTSSMTTILTSSTTMAASITTSEPTTASPITTTTPLATTTLVTTTTPTTTFMPSTTTEPSTTTLPVTTTTPMPTTTPLVTTLPTTTFSTTTLSLSTQQLTTTNDLSIKTTLPYVTQSPICECNADGFRLISDHLLSGAQGNFAGYFTGIDDCEEQCRLNYGLLPCIGYFYEPNNLGKCTLFQYDANTNVQDSSNGTASLYVKCDEVGQNECDGNVGNTPATSPSMTTPSTCTDGFRLIANNILTNATGKFAGYFTNSFDCQTLCADDYNLLKCIGFLYEPYNRGKCTIFQYTTGSLTPDADGADLYVRCDEPTPTVPTTSTTIDMKESTTTASPTTTTTPLSTTTLVTTTAPTTTSMPTTATQPSTTTLPATTTTPTPTTTPPVTTLPTTTFSTTTLSLSTQQLTTTNSLSIKTTLPYVTQSPICECNADGFRLISDHLLSGAQGNFAGYFTSIDDCEEPCRINYGLLPCIGYFYEPNNLGKCTLFQYDANTNVQDSSNGTASLYVKCDEVGQNECDGMALVSNVGNTPATSPSTTTPSSCTDGFRLIANNILTNATGKFGGYFTDSFGCQTLCADDYNLLKCIGFLYEPYNRGKCTIFQYTTGSLTPDADGADLYVKCDESTPTPVPTTTTTTPLSTTILVTTTAPTTTSMPTTTTQPSTTTLPATTTTPTPTTTPPVTTLPTTTFSTTTLSLSTQQLTTTNSLSIKTTLPYVTQSPICKCNADGFRLISDHLLSGAQGNFAGYFTSIDDCEEPCRLNYGLLPCMGYFYEPNNLGKCTLFQYDANTNVQDSSNGTASLYVKCDEVGQNECDGNVGNTPATSPSMTTPSTCTDGFRLIANNILTNATGKFAGYFTNSFDCQTLCADDYNLLKCIGFLYEPYNRGKCTIFQYTTGSLTPDADGADLYVRCDESTPTPVPTTTSSMTTILPTTTTIASTTTIKPSTLTLTTMPVLTTTSLQITTTTLKPTITSIVTSTLVPTTPTATISTPSTTMATSITTSKPTTASPTTTKTSKATTTLVTTKTPKTTFMTTTSTSSTSTTSTNQCCQIGGVWSEWSDSGACNDTCGSCGLITRTRTCLSSPNCPCSGPSTRLDNCNFVPCTYPRLSCCTPYNATKLANGTKICGPQTDPFEPEPLITGCMPDCCPAQGVWSQWSEPSGCNDTCGACGVGTRQRYCMTEVNGCPCTGADTQNVPCNLTPCKFPRNSCCIGKAQAINGTIICNMTTSIETPASLACSTASVCCPSGGTWSEWSTSQTCSETCGSCAQLIYTRTCTSEPTCPCSGNSSKTVNCNLAPCLYPKKSCCGSYIAMFANGQPICGPQV</sequence>
<dbReference type="PANTHER" id="PTHR31936:SF5">
    <property type="entry name" value="VENOM PROTEIN"/>
    <property type="match status" value="1"/>
</dbReference>
<dbReference type="InterPro" id="IPR000884">
    <property type="entry name" value="TSP1_rpt"/>
</dbReference>
<dbReference type="PROSITE" id="PS50092">
    <property type="entry name" value="TSP1"/>
    <property type="match status" value="3"/>
</dbReference>
<reference evidence="4" key="1">
    <citation type="submission" date="2022-11" db="UniProtKB">
        <authorList>
            <consortium name="WormBaseParasite"/>
        </authorList>
    </citation>
    <scope>IDENTIFICATION</scope>
</reference>
<name>A0A914DWY7_9BILA</name>
<dbReference type="WBParaSite" id="ACRNAN_scaffold4359.g20214.t1">
    <property type="protein sequence ID" value="ACRNAN_scaffold4359.g20214.t1"/>
    <property type="gene ID" value="ACRNAN_scaffold4359.g20214"/>
</dbReference>
<dbReference type="Gene3D" id="2.20.100.10">
    <property type="entry name" value="Thrombospondin type-1 (TSP1) repeat"/>
    <property type="match status" value="2"/>
</dbReference>
<evidence type="ECO:0000313" key="3">
    <source>
        <dbReference type="Proteomes" id="UP000887540"/>
    </source>
</evidence>
<evidence type="ECO:0000256" key="1">
    <source>
        <dbReference type="SAM" id="MobiDB-lite"/>
    </source>
</evidence>
<dbReference type="PROSITE" id="PS50948">
    <property type="entry name" value="PAN"/>
    <property type="match status" value="5"/>
</dbReference>
<dbReference type="InterPro" id="IPR036383">
    <property type="entry name" value="TSP1_rpt_sf"/>
</dbReference>
<dbReference type="Proteomes" id="UP000887540">
    <property type="component" value="Unplaced"/>
</dbReference>
<feature type="domain" description="Apple" evidence="2">
    <location>
        <begin position="963"/>
        <end position="1045"/>
    </location>
</feature>
<dbReference type="SMART" id="SM00209">
    <property type="entry name" value="TSP1"/>
    <property type="match status" value="3"/>
</dbReference>
<dbReference type="PANTHER" id="PTHR31936">
    <property type="entry name" value="PROTEIN CBG18744"/>
    <property type="match status" value="1"/>
</dbReference>
<dbReference type="Pfam" id="PF00090">
    <property type="entry name" value="TSP_1"/>
    <property type="match status" value="2"/>
</dbReference>
<evidence type="ECO:0000313" key="4">
    <source>
        <dbReference type="WBParaSite" id="ACRNAN_scaffold4359.g20214.t1"/>
    </source>
</evidence>
<feature type="domain" description="Apple" evidence="2">
    <location>
        <begin position="472"/>
        <end position="551"/>
    </location>
</feature>
<evidence type="ECO:0000259" key="2">
    <source>
        <dbReference type="PROSITE" id="PS50948"/>
    </source>
</evidence>
<proteinExistence type="predicted"/>
<feature type="domain" description="Apple" evidence="2">
    <location>
        <begin position="1072"/>
        <end position="1151"/>
    </location>
</feature>
<feature type="region of interest" description="Disordered" evidence="1">
    <location>
        <begin position="592"/>
        <end position="629"/>
    </location>
</feature>
<accession>A0A914DWY7</accession>
<feature type="region of interest" description="Disordered" evidence="1">
    <location>
        <begin position="287"/>
        <end position="316"/>
    </location>
</feature>
<dbReference type="InterPro" id="IPR003609">
    <property type="entry name" value="Pan_app"/>
</dbReference>
<dbReference type="SUPFAM" id="SSF82895">
    <property type="entry name" value="TSP-1 type 1 repeat"/>
    <property type="match status" value="2"/>
</dbReference>
<organism evidence="3 4">
    <name type="scientific">Acrobeloides nanus</name>
    <dbReference type="NCBI Taxonomy" id="290746"/>
    <lineage>
        <taxon>Eukaryota</taxon>
        <taxon>Metazoa</taxon>
        <taxon>Ecdysozoa</taxon>
        <taxon>Nematoda</taxon>
        <taxon>Chromadorea</taxon>
        <taxon>Rhabditida</taxon>
        <taxon>Tylenchina</taxon>
        <taxon>Cephalobomorpha</taxon>
        <taxon>Cephaloboidea</taxon>
        <taxon>Cephalobidae</taxon>
        <taxon>Acrobeloides</taxon>
    </lineage>
</organism>
<feature type="region of interest" description="Disordered" evidence="1">
    <location>
        <begin position="888"/>
        <end position="920"/>
    </location>
</feature>